<dbReference type="PANTHER" id="PTHR45527:SF1">
    <property type="entry name" value="FATTY ACID SYNTHASE"/>
    <property type="match status" value="1"/>
</dbReference>
<dbReference type="CDD" id="cd05930">
    <property type="entry name" value="A_NRPS"/>
    <property type="match status" value="2"/>
</dbReference>
<dbReference type="InterPro" id="IPR001242">
    <property type="entry name" value="Condensation_dom"/>
</dbReference>
<comment type="caution">
    <text evidence="5">The sequence shown here is derived from an EMBL/GenBank/DDBJ whole genome shotgun (WGS) entry which is preliminary data.</text>
</comment>
<dbReference type="InterPro" id="IPR045851">
    <property type="entry name" value="AMP-bd_C_sf"/>
</dbReference>
<protein>
    <submittedName>
        <fullName evidence="5">Non-ribosomal peptide synthetase</fullName>
    </submittedName>
</protein>
<evidence type="ECO:0000256" key="3">
    <source>
        <dbReference type="ARBA" id="ARBA00022553"/>
    </source>
</evidence>
<dbReference type="Gene3D" id="3.30.559.30">
    <property type="entry name" value="Nonribosomal peptide synthetase, condensation domain"/>
    <property type="match status" value="2"/>
</dbReference>
<dbReference type="Pfam" id="PF00550">
    <property type="entry name" value="PP-binding"/>
    <property type="match status" value="2"/>
</dbReference>
<evidence type="ECO:0000313" key="6">
    <source>
        <dbReference type="Proteomes" id="UP000010744"/>
    </source>
</evidence>
<dbReference type="InterPro" id="IPR036736">
    <property type="entry name" value="ACP-like_sf"/>
</dbReference>
<dbReference type="SUPFAM" id="SSF56801">
    <property type="entry name" value="Acetyl-CoA synthetase-like"/>
    <property type="match status" value="3"/>
</dbReference>
<dbReference type="CDD" id="cd19540">
    <property type="entry name" value="LCL_NRPS-like"/>
    <property type="match status" value="2"/>
</dbReference>
<feature type="domain" description="Carrier" evidence="4">
    <location>
        <begin position="506"/>
        <end position="581"/>
    </location>
</feature>
<dbReference type="SUPFAM" id="SSF47336">
    <property type="entry name" value="ACP-like"/>
    <property type="match status" value="2"/>
</dbReference>
<dbReference type="Gene3D" id="3.30.559.10">
    <property type="entry name" value="Chloramphenicol acetyltransferase-like domain"/>
    <property type="match status" value="2"/>
</dbReference>
<dbReference type="Gene3D" id="1.10.1200.10">
    <property type="entry name" value="ACP-like"/>
    <property type="match status" value="2"/>
</dbReference>
<dbReference type="InterPro" id="IPR009081">
    <property type="entry name" value="PP-bd_ACP"/>
</dbReference>
<dbReference type="InterPro" id="IPR006162">
    <property type="entry name" value="Ppantetheine_attach_site"/>
</dbReference>
<dbReference type="PROSITE" id="PS00012">
    <property type="entry name" value="PHOSPHOPANTETHEINE"/>
    <property type="match status" value="1"/>
</dbReference>
<dbReference type="InterPro" id="IPR010071">
    <property type="entry name" value="AA_adenyl_dom"/>
</dbReference>
<dbReference type="PROSITE" id="PS50075">
    <property type="entry name" value="CARRIER"/>
    <property type="match status" value="2"/>
</dbReference>
<proteinExistence type="predicted"/>
<dbReference type="SUPFAM" id="SSF52777">
    <property type="entry name" value="CoA-dependent acyltransferases"/>
    <property type="match status" value="4"/>
</dbReference>
<sequence>MSELTRTHTSTQTASTPALVFGDRRVSRDEFTARVADLARELIAAGVGPEVAVGVQIERSVELLVAVHAITEAGGHYVPLDAELPDERLRYMVATSGARLVLVRDDAAASRDRYEGMAAVRTVDCKGPTPDATPITDADRLSPVRGETAAYTIFTSGSTGRPKGVTVSHRAVANRLRWMRDWYSLTADDVFIQKTPITFDVSVGELFLPIGLGATLVIADPGRHGDPEYVADLIAAESVTVVHFVPSMLSAFSDVLGGRLADLTGLRLLFTSGEALTAAVAEPALAALPDLEIHNLYGPTEAAVEVTAQPVVLGDRNVPIGVPVPDTQTYILDSSLNPVPAGVPGELYLGGVQVARGYAARSDLTSERFVADPFGAPGSRLYRTGDLVRWNRSGAIEYLGRTDFQVKLRGQRLELGEVEAAIAAGPGVVHSAASVVDGPGGQVLVGYLSPDDVDLDAVAKGVAARLPEYMRPGTWVRLSSMPLNSSGKVDRRALPAPDFGATEYVAAETADEQTVAKLFAELLGLARVGVTESFFDLGGSSLSATRIAARISNELGVAVSVRDVFDAPSVRELVAAVRGRESALPPVRRVDPRPELVPLSYAQQRMWFINQLDPASGMYNIPVVLRISGDLDAVALRAAVVDVVARHETLRTTFPAADGAPFQLVHEVSEIGEHLDWRHVGSLADIEAAVSSGFVLEREWPVRVRVWEAAPEEHVVALVMHHIASDGESFAPLVSDLVTAYLARSTDESPVFAPLEVQYADFALWQREVLGSPDDPSSVVGRQLAYWTEQLAGLPDVLELPTDRPRPQTASGRGAQTAFDIPADVTDGISRLAAQRGVTPYMVVHAALAVVLARLSGDDDLAIGSPFAGRGRRELEPLVGMFVNTLVLRSHIDGSATFAELLADVRNTDLAAFAHADVAFESVVEAVDPVRSAAFAPLTQVWLSVEEGAGQQSAELPNGLVVSPVEDGPTLAKVDLGFGVYTAPAGDPWSGSVTYATDLFDEGTVRATADRLIRVLAAAVADPDVLVGDIELLEADEHSAIADWSGATTSRELGLATGTLADLVEKVEPSFLHSTAVIDGERTVDYAELTDRTNALACQLIALGVGPDVPVAISLPRSVEMVIASHAVIAAGGHFVPIGVDAPAERVRYILDATGADVLVVSAHARDAADRVAPAVRVVEVDASAPLTGDTSTITDADRTAPLHADHAMYTIFTSGSTGKPKGVTVSHRAAMAMLHADHLDHEFTSADVILAVLDFTFDPSVLDLFRPVISQGALVIVGQGQQRDPWALRDYVIRHRVTSIMMVPSMLSLMLGELSDDDFAAMRSVRTVQLGGEALPPALADAMHRVWPQATLHNQYGPTETVIYSTIAEVGSGLSTVPIGIPTPHATAQILDARLHPVPVGVAGELYLGGIQIARGYIGRPGLTAERFVADPSGPAGSRMYRTGDIVRWRADGQIEYLGRVDFQVKLRGQRIELGEIESVIASAPGVREVVVTVLETPTGAQSLVAYVTADADVTVNSLRDHAAERLLPFMRPGVWTLVDDMPVNAAGKVDRERLPAPDFGGVDVVAPVGADEEAVSAVFADLLGVEQVSVTESFFDLGGTSLNAARLAARVAAALDAEVRVRDVFDAPSVRELVEAVAGRSPALPPISAVQPRPDRVPLSFAQQRMWFINRFEPGNATYNLPNVLRLSGPLDVPALRAAFVDLAMRHEVLRTTFPAIDGVPFQEVADAADVAGRLDWGVAESMADIQAAVTTEFDLAVDWPIRVRLWPVGTDEHVLAIVIHHIAADGESLRPLISDLVAAYSARHEGFAPEFAPLDVQFADFAIWQHEVLGSPDDAESVIGRQLGYWREALAGMPDLLELPYDRPRPRVATGRGGATAFTIPENLARRIGDVATRTGATPFMVLDAALATLLARMSATDDIAIATPVAGRGRPELDPLIGMFVNTLVLRSKIDLGESFVDVVSRTRTTALGAFENADVPFETVVDAVNPVRSEAFAPLAQVMLTLDPGGAARSTGFPVGDLVFSGVEIDSRPAQVDLTFMVNSEPAGNWQGAVVFATDLFEESTVRTLAARFVKLLDALTSDVHKPVGDVSILGTDEAMSITAGQQGLARTLPTEDLASALAASVAEYPDREALVFRDRSVTYRELGARVNTLARQLIAAGIGPDVAVAVCIPRSVELLVAIHAIVTAGGQYVPVDTAAPVDRAEYMVETSGATVALVHAGLPTPEPIAGLGDKVGVVAVDASVPVEGADAPVTDAERRGRLRPQHAAYTIFTSGSTGRPKARLLPVLQVGLLHDLLRVFAVADDAERESVDA</sequence>
<dbReference type="Gene3D" id="2.30.38.10">
    <property type="entry name" value="Luciferase, Domain 3"/>
    <property type="match status" value="2"/>
</dbReference>
<dbReference type="InterPro" id="IPR000873">
    <property type="entry name" value="AMP-dep_synth/lig_dom"/>
</dbReference>
<dbReference type="EMBL" id="BAHB01000055">
    <property type="protein sequence ID" value="GAB85278.1"/>
    <property type="molecule type" value="Genomic_DNA"/>
</dbReference>
<organism evidence="5 6">
    <name type="scientific">Gordonia rubripertincta NBRC 101908</name>
    <dbReference type="NCBI Taxonomy" id="1077975"/>
    <lineage>
        <taxon>Bacteria</taxon>
        <taxon>Bacillati</taxon>
        <taxon>Actinomycetota</taxon>
        <taxon>Actinomycetes</taxon>
        <taxon>Mycobacteriales</taxon>
        <taxon>Gordoniaceae</taxon>
        <taxon>Gordonia</taxon>
    </lineage>
</organism>
<dbReference type="InterPro" id="IPR025110">
    <property type="entry name" value="AMP-bd_C"/>
</dbReference>
<dbReference type="InterPro" id="IPR023213">
    <property type="entry name" value="CAT-like_dom_sf"/>
</dbReference>
<evidence type="ECO:0000256" key="2">
    <source>
        <dbReference type="ARBA" id="ARBA00022450"/>
    </source>
</evidence>
<feature type="domain" description="Carrier" evidence="4">
    <location>
        <begin position="1568"/>
        <end position="1643"/>
    </location>
</feature>
<dbReference type="Pfam" id="PF00501">
    <property type="entry name" value="AMP-binding"/>
    <property type="match status" value="3"/>
</dbReference>
<dbReference type="SMART" id="SM00823">
    <property type="entry name" value="PKS_PP"/>
    <property type="match status" value="2"/>
</dbReference>
<dbReference type="Gene3D" id="3.40.50.980">
    <property type="match status" value="6"/>
</dbReference>
<dbReference type="InterPro" id="IPR020806">
    <property type="entry name" value="PKS_PP-bd"/>
</dbReference>
<evidence type="ECO:0000259" key="4">
    <source>
        <dbReference type="PROSITE" id="PS50075"/>
    </source>
</evidence>
<name>A0ABQ0HSL4_GORRU</name>
<dbReference type="NCBIfam" id="TIGR01733">
    <property type="entry name" value="AA-adenyl-dom"/>
    <property type="match status" value="2"/>
</dbReference>
<gene>
    <name evidence="5" type="ORF">GORBP_055_01050</name>
</gene>
<dbReference type="Pfam" id="PF00668">
    <property type="entry name" value="Condensation"/>
    <property type="match status" value="2"/>
</dbReference>
<reference evidence="5 6" key="1">
    <citation type="submission" date="2012-08" db="EMBL/GenBank/DDBJ databases">
        <title>Whole genome shotgun sequence of Gordonia rubripertincta NBRC 101908.</title>
        <authorList>
            <person name="Takarada H."/>
            <person name="Hosoyama A."/>
            <person name="Tsuchikane K."/>
            <person name="Katsumata H."/>
            <person name="Baba S."/>
            <person name="Ohji S."/>
            <person name="Yamazaki S."/>
            <person name="Fujita N."/>
        </authorList>
    </citation>
    <scope>NUCLEOTIDE SEQUENCE [LARGE SCALE GENOMIC DNA]</scope>
    <source>
        <strain evidence="5 6">NBRC 101908</strain>
    </source>
</reference>
<keyword evidence="6" id="KW-1185">Reference proteome</keyword>
<evidence type="ECO:0000313" key="5">
    <source>
        <dbReference type="EMBL" id="GAB85278.1"/>
    </source>
</evidence>
<dbReference type="NCBIfam" id="NF003417">
    <property type="entry name" value="PRK04813.1"/>
    <property type="match status" value="3"/>
</dbReference>
<dbReference type="PANTHER" id="PTHR45527">
    <property type="entry name" value="NONRIBOSOMAL PEPTIDE SYNTHETASE"/>
    <property type="match status" value="1"/>
</dbReference>
<dbReference type="Proteomes" id="UP000010744">
    <property type="component" value="Unassembled WGS sequence"/>
</dbReference>
<keyword evidence="3" id="KW-0597">Phosphoprotein</keyword>
<accession>A0ABQ0HSL4</accession>
<dbReference type="Pfam" id="PF13193">
    <property type="entry name" value="AMP-binding_C"/>
    <property type="match status" value="2"/>
</dbReference>
<evidence type="ECO:0000256" key="1">
    <source>
        <dbReference type="ARBA" id="ARBA00001957"/>
    </source>
</evidence>
<dbReference type="Gene3D" id="3.30.300.30">
    <property type="match status" value="2"/>
</dbReference>
<keyword evidence="2" id="KW-0596">Phosphopantetheine</keyword>
<comment type="cofactor">
    <cofactor evidence="1">
        <name>pantetheine 4'-phosphate</name>
        <dbReference type="ChEBI" id="CHEBI:47942"/>
    </cofactor>
</comment>